<dbReference type="InterPro" id="IPR038666">
    <property type="entry name" value="SSP1_head-tail_sf"/>
</dbReference>
<evidence type="ECO:0000313" key="1">
    <source>
        <dbReference type="EMBL" id="MBP1992545.1"/>
    </source>
</evidence>
<gene>
    <name evidence="1" type="ORF">J2Z66_004154</name>
</gene>
<dbReference type="NCBIfam" id="TIGR01563">
    <property type="entry name" value="gp16_SPP1"/>
    <property type="match status" value="1"/>
</dbReference>
<keyword evidence="2" id="KW-1185">Reference proteome</keyword>
<dbReference type="InterPro" id="IPR008767">
    <property type="entry name" value="Phage_SPP1_head-tail_adaptor"/>
</dbReference>
<protein>
    <submittedName>
        <fullName evidence="1">SPP1 family predicted phage head-tail adaptor</fullName>
    </submittedName>
</protein>
<dbReference type="RefSeq" id="WP_209973652.1">
    <property type="nucleotide sequence ID" value="NZ_JAGGLB010000014.1"/>
</dbReference>
<dbReference type="Proteomes" id="UP001519287">
    <property type="component" value="Unassembled WGS sequence"/>
</dbReference>
<sequence>MRLDSVIYLISKTTEENEIGDPIFTTVKREIFAEKNSVRQSEFYQAAAHGLKPELTFIVWKQEYLDEERLEFEKRIYDIIRTFEKDSEFIELVCQGISGHLIRGDARLDGNASLDSDFLLSGSETEA</sequence>
<reference evidence="1 2" key="1">
    <citation type="submission" date="2021-03" db="EMBL/GenBank/DDBJ databases">
        <title>Genomic Encyclopedia of Type Strains, Phase IV (KMG-IV): sequencing the most valuable type-strain genomes for metagenomic binning, comparative biology and taxonomic classification.</title>
        <authorList>
            <person name="Goeker M."/>
        </authorList>
    </citation>
    <scope>NUCLEOTIDE SEQUENCE [LARGE SCALE GENOMIC DNA]</scope>
    <source>
        <strain evidence="1 2">DSM 26048</strain>
    </source>
</reference>
<dbReference type="Pfam" id="PF05521">
    <property type="entry name" value="Phage_HCP"/>
    <property type="match status" value="1"/>
</dbReference>
<dbReference type="EMBL" id="JAGGLB010000014">
    <property type="protein sequence ID" value="MBP1992545.1"/>
    <property type="molecule type" value="Genomic_DNA"/>
</dbReference>
<name>A0ABS4IZP8_9BACL</name>
<accession>A0ABS4IZP8</accession>
<dbReference type="Gene3D" id="2.40.10.270">
    <property type="entry name" value="Bacteriophage SPP1 head-tail adaptor protein"/>
    <property type="match status" value="1"/>
</dbReference>
<evidence type="ECO:0000313" key="2">
    <source>
        <dbReference type="Proteomes" id="UP001519287"/>
    </source>
</evidence>
<comment type="caution">
    <text evidence="1">The sequence shown here is derived from an EMBL/GenBank/DDBJ whole genome shotgun (WGS) entry which is preliminary data.</text>
</comment>
<proteinExistence type="predicted"/>
<organism evidence="1 2">
    <name type="scientific">Paenibacillus eucommiae</name>
    <dbReference type="NCBI Taxonomy" id="1355755"/>
    <lineage>
        <taxon>Bacteria</taxon>
        <taxon>Bacillati</taxon>
        <taxon>Bacillota</taxon>
        <taxon>Bacilli</taxon>
        <taxon>Bacillales</taxon>
        <taxon>Paenibacillaceae</taxon>
        <taxon>Paenibacillus</taxon>
    </lineage>
</organism>